<dbReference type="WBParaSite" id="HPBE_0000613501-mRNA-1">
    <property type="protein sequence ID" value="HPBE_0000613501-mRNA-1"/>
    <property type="gene ID" value="HPBE_0000613501"/>
</dbReference>
<keyword evidence="1" id="KW-0732">Signal</keyword>
<accession>A0A3P7XNI1</accession>
<sequence>MVINWKPLETVLTALVLCADGYAQNCASDSACPSGMQCVAVAGGYSICSQIGDGVKPNYPTPPAFYCNGDRDCAPSQVCVRVQGQLGSCLDSRAVSCRSDIDCSFGQTCAMLSNLQTACQIVIGGLKTGGDGKIQVGNVGLSCKRDSDCGANMRCVDYYGHLQCMANDLLNNVDSASIDGGNEALIGEHRFNLY</sequence>
<evidence type="ECO:0000313" key="4">
    <source>
        <dbReference type="WBParaSite" id="HPBE_0000613501-mRNA-1"/>
    </source>
</evidence>
<dbReference type="Proteomes" id="UP000050761">
    <property type="component" value="Unassembled WGS sequence"/>
</dbReference>
<keyword evidence="3" id="KW-1185">Reference proteome</keyword>
<evidence type="ECO:0000313" key="3">
    <source>
        <dbReference type="Proteomes" id="UP000050761"/>
    </source>
</evidence>
<evidence type="ECO:0000313" key="2">
    <source>
        <dbReference type="EMBL" id="VDO67069.1"/>
    </source>
</evidence>
<feature type="chain" id="PRO_5044596496" evidence="1">
    <location>
        <begin position="24"/>
        <end position="194"/>
    </location>
</feature>
<proteinExistence type="predicted"/>
<dbReference type="OrthoDB" id="5868597at2759"/>
<protein>
    <submittedName>
        <fullName evidence="4">EB domain-containing protein</fullName>
    </submittedName>
</protein>
<reference evidence="4" key="2">
    <citation type="submission" date="2019-09" db="UniProtKB">
        <authorList>
            <consortium name="WormBaseParasite"/>
        </authorList>
    </citation>
    <scope>IDENTIFICATION</scope>
</reference>
<name>A0A3P7XNI1_HELPZ</name>
<dbReference type="AlphaFoldDB" id="A0A3P7XNI1"/>
<organism evidence="2">
    <name type="scientific">Heligmosomoides polygyrus</name>
    <name type="common">Parasitic roundworm</name>
    <dbReference type="NCBI Taxonomy" id="6339"/>
    <lineage>
        <taxon>Eukaryota</taxon>
        <taxon>Metazoa</taxon>
        <taxon>Ecdysozoa</taxon>
        <taxon>Nematoda</taxon>
        <taxon>Chromadorea</taxon>
        <taxon>Rhabditida</taxon>
        <taxon>Rhabditina</taxon>
        <taxon>Rhabditomorpha</taxon>
        <taxon>Strongyloidea</taxon>
        <taxon>Heligmosomidae</taxon>
        <taxon>Heligmosomoides</taxon>
    </lineage>
</organism>
<reference evidence="2 3" key="1">
    <citation type="submission" date="2018-11" db="EMBL/GenBank/DDBJ databases">
        <authorList>
            <consortium name="Pathogen Informatics"/>
        </authorList>
    </citation>
    <scope>NUCLEOTIDE SEQUENCE [LARGE SCALE GENOMIC DNA]</scope>
</reference>
<feature type="signal peptide" evidence="1">
    <location>
        <begin position="1"/>
        <end position="23"/>
    </location>
</feature>
<gene>
    <name evidence="2" type="ORF">HPBE_LOCUS6136</name>
</gene>
<evidence type="ECO:0000256" key="1">
    <source>
        <dbReference type="SAM" id="SignalP"/>
    </source>
</evidence>
<dbReference type="EMBL" id="UZAH01025604">
    <property type="protein sequence ID" value="VDO67069.1"/>
    <property type="molecule type" value="Genomic_DNA"/>
</dbReference>